<keyword evidence="5" id="KW-1185">Reference proteome</keyword>
<comment type="similarity">
    <text evidence="1">Belongs to the CutC family.</text>
</comment>
<evidence type="ECO:0000256" key="2">
    <source>
        <dbReference type="ARBA" id="ARBA00019014"/>
    </source>
</evidence>
<dbReference type="Pfam" id="PF03932">
    <property type="entry name" value="CutC"/>
    <property type="match status" value="1"/>
</dbReference>
<dbReference type="Proteomes" id="UP000007431">
    <property type="component" value="Unassembled WGS sequence"/>
</dbReference>
<dbReference type="InterPro" id="IPR036822">
    <property type="entry name" value="CutC-like_dom_sf"/>
</dbReference>
<proteinExistence type="inferred from homology"/>
<feature type="region of interest" description="Disordered" evidence="3">
    <location>
        <begin position="241"/>
        <end position="279"/>
    </location>
</feature>
<dbReference type="EMBL" id="GL377302">
    <property type="protein sequence ID" value="EFJ02507.1"/>
    <property type="molecule type" value="Genomic_DNA"/>
</dbReference>
<dbReference type="SUPFAM" id="SSF110395">
    <property type="entry name" value="CutC-like"/>
    <property type="match status" value="1"/>
</dbReference>
<dbReference type="OMA" id="VMIRPRT"/>
<dbReference type="AlphaFoldDB" id="D8PRD8"/>
<dbReference type="PANTHER" id="PTHR12598:SF0">
    <property type="entry name" value="COPPER HOMEOSTASIS PROTEIN CUTC HOMOLOG"/>
    <property type="match status" value="1"/>
</dbReference>
<sequence length="279" mass="29491">MALSRTRIAIEVCVDSVESALNAVHGGADRIELCGSLGVGGGTTPSLGLLKCVRRAVNGVPIMAMVRPRSGDFVYTEEDMDVMLDDIRIFKRHGARGVVIGVLRPNGTVDVKRTKRLVDEALPMQGTRSISSISSFNSFGHGPTAPGSIPVLTQLLDRISDGTPWALSILPGSGISPETAGPVLEALVPHGLTELHMSGGVWEEGTMDFRRPDMGMGAGSEWGVWRTQSDRVRAVRAIADEFWDPASDTEGREADSGPASTLSDEGAGGESEDQLASPV</sequence>
<protein>
    <recommendedName>
        <fullName evidence="2">Copper homeostasis protein cutC homolog</fullName>
    </recommendedName>
</protein>
<evidence type="ECO:0000256" key="3">
    <source>
        <dbReference type="SAM" id="MobiDB-lite"/>
    </source>
</evidence>
<name>D8PRD8_SCHCM</name>
<dbReference type="PANTHER" id="PTHR12598">
    <property type="entry name" value="COPPER HOMEOSTASIS PROTEIN CUTC"/>
    <property type="match status" value="1"/>
</dbReference>
<evidence type="ECO:0000313" key="5">
    <source>
        <dbReference type="Proteomes" id="UP000007431"/>
    </source>
</evidence>
<dbReference type="GO" id="GO:0005507">
    <property type="term" value="F:copper ion binding"/>
    <property type="evidence" value="ECO:0007669"/>
    <property type="project" value="TreeGrafter"/>
</dbReference>
<gene>
    <name evidence="4" type="ORF">SCHCODRAFT_46448</name>
</gene>
<dbReference type="HOGENOM" id="CLU_050555_3_2_1"/>
<accession>D8PRD8</accession>
<dbReference type="VEuPathDB" id="FungiDB:SCHCODRAFT_01111903"/>
<evidence type="ECO:0000313" key="4">
    <source>
        <dbReference type="EMBL" id="EFJ02507.1"/>
    </source>
</evidence>
<dbReference type="eggNOG" id="KOG4013">
    <property type="taxonomic scope" value="Eukaryota"/>
</dbReference>
<dbReference type="STRING" id="578458.D8PRD8"/>
<dbReference type="Gene3D" id="3.20.20.380">
    <property type="entry name" value="Copper homeostasis (CutC) domain"/>
    <property type="match status" value="2"/>
</dbReference>
<organism evidence="5">
    <name type="scientific">Schizophyllum commune (strain H4-8 / FGSC 9210)</name>
    <name type="common">Split gill fungus</name>
    <dbReference type="NCBI Taxonomy" id="578458"/>
    <lineage>
        <taxon>Eukaryota</taxon>
        <taxon>Fungi</taxon>
        <taxon>Dikarya</taxon>
        <taxon>Basidiomycota</taxon>
        <taxon>Agaricomycotina</taxon>
        <taxon>Agaricomycetes</taxon>
        <taxon>Agaricomycetidae</taxon>
        <taxon>Agaricales</taxon>
        <taxon>Schizophyllaceae</taxon>
        <taxon>Schizophyllum</taxon>
    </lineage>
</organism>
<reference evidence="4 5" key="1">
    <citation type="journal article" date="2010" name="Nat. Biotechnol.">
        <title>Genome sequence of the model mushroom Schizophyllum commune.</title>
        <authorList>
            <person name="Ohm R.A."/>
            <person name="de Jong J.F."/>
            <person name="Lugones L.G."/>
            <person name="Aerts A."/>
            <person name="Kothe E."/>
            <person name="Stajich J.E."/>
            <person name="de Vries R.P."/>
            <person name="Record E."/>
            <person name="Levasseur A."/>
            <person name="Baker S.E."/>
            <person name="Bartholomew K.A."/>
            <person name="Coutinho P.M."/>
            <person name="Erdmann S."/>
            <person name="Fowler T.J."/>
            <person name="Gathman A.C."/>
            <person name="Lombard V."/>
            <person name="Henrissat B."/>
            <person name="Knabe N."/>
            <person name="Kuees U."/>
            <person name="Lilly W.W."/>
            <person name="Lindquist E."/>
            <person name="Lucas S."/>
            <person name="Magnuson J.K."/>
            <person name="Piumi F."/>
            <person name="Raudaskoski M."/>
            <person name="Salamov A."/>
            <person name="Schmutz J."/>
            <person name="Schwarze F.W.M.R."/>
            <person name="vanKuyk P.A."/>
            <person name="Horton J.S."/>
            <person name="Grigoriev I.V."/>
            <person name="Woesten H.A.B."/>
        </authorList>
    </citation>
    <scope>NUCLEOTIDE SEQUENCE [LARGE SCALE GENOMIC DNA]</scope>
    <source>
        <strain evidence="5">H4-8 / FGSC 9210</strain>
    </source>
</reference>
<evidence type="ECO:0000256" key="1">
    <source>
        <dbReference type="ARBA" id="ARBA00007768"/>
    </source>
</evidence>
<dbReference type="InterPro" id="IPR005627">
    <property type="entry name" value="CutC-like"/>
</dbReference>
<dbReference type="InParanoid" id="D8PRD8"/>